<accession>A0ABY7T108</accession>
<evidence type="ECO:0000313" key="3">
    <source>
        <dbReference type="Proteomes" id="UP001216139"/>
    </source>
</evidence>
<feature type="chain" id="PRO_5046605118" description="Ig-like domain-containing protein" evidence="1">
    <location>
        <begin position="26"/>
        <end position="235"/>
    </location>
</feature>
<dbReference type="Proteomes" id="UP001216139">
    <property type="component" value="Chromosome"/>
</dbReference>
<protein>
    <recommendedName>
        <fullName evidence="4">Ig-like domain-containing protein</fullName>
    </recommendedName>
</protein>
<reference evidence="2 3" key="1">
    <citation type="submission" date="2023-02" db="EMBL/GenBank/DDBJ databases">
        <title>Genome sequence of Mucilaginibacter jinjuensis strain KACC 16571.</title>
        <authorList>
            <person name="Kim S."/>
            <person name="Heo J."/>
            <person name="Kwon S.-W."/>
        </authorList>
    </citation>
    <scope>NUCLEOTIDE SEQUENCE [LARGE SCALE GENOMIC DNA]</scope>
    <source>
        <strain evidence="2 3">KACC 16571</strain>
    </source>
</reference>
<feature type="signal peptide" evidence="1">
    <location>
        <begin position="1"/>
        <end position="25"/>
    </location>
</feature>
<evidence type="ECO:0000313" key="2">
    <source>
        <dbReference type="EMBL" id="WCT10031.1"/>
    </source>
</evidence>
<gene>
    <name evidence="2" type="ORF">PQO05_14960</name>
</gene>
<evidence type="ECO:0000256" key="1">
    <source>
        <dbReference type="SAM" id="SignalP"/>
    </source>
</evidence>
<evidence type="ECO:0008006" key="4">
    <source>
        <dbReference type="Google" id="ProtNLM"/>
    </source>
</evidence>
<organism evidence="2 3">
    <name type="scientific">Mucilaginibacter jinjuensis</name>
    <dbReference type="NCBI Taxonomy" id="1176721"/>
    <lineage>
        <taxon>Bacteria</taxon>
        <taxon>Pseudomonadati</taxon>
        <taxon>Bacteroidota</taxon>
        <taxon>Sphingobacteriia</taxon>
        <taxon>Sphingobacteriales</taxon>
        <taxon>Sphingobacteriaceae</taxon>
        <taxon>Mucilaginibacter</taxon>
    </lineage>
</organism>
<dbReference type="EMBL" id="CP117167">
    <property type="protein sequence ID" value="WCT10031.1"/>
    <property type="molecule type" value="Genomic_DNA"/>
</dbReference>
<sequence length="235" mass="24844">MKRIFTHLSLAITLLLCTASLASFAQTTVVVNGPSKDALTTPPAAATDVSKIYCDGSAINLTGPAFIAGYKYDWYKIDNTGTKQLVKEGTTDNTYSETASGAGYYDYQLVIINTAGCSSPITNINKVYVLPTLNLALTPIDPICSGGQTTGTLKLTQPLDGAYTYTYQWQRNGQNVSDADGGKGYPLVVKETASSATAITYTLQVSYSLNSGCKGTANASVTVVDPPQTPTITFN</sequence>
<name>A0ABY7T108_9SPHI</name>
<proteinExistence type="predicted"/>
<keyword evidence="1" id="KW-0732">Signal</keyword>
<dbReference type="RefSeq" id="WP_273628130.1">
    <property type="nucleotide sequence ID" value="NZ_CP117167.1"/>
</dbReference>
<keyword evidence="3" id="KW-1185">Reference proteome</keyword>